<dbReference type="AlphaFoldDB" id="A0A517TAS4"/>
<dbReference type="GO" id="GO:0010349">
    <property type="term" value="F:L-galactose dehydrogenase activity"/>
    <property type="evidence" value="ECO:0007669"/>
    <property type="project" value="InterPro"/>
</dbReference>
<dbReference type="GO" id="GO:0047834">
    <property type="term" value="F:D-threo-aldose 1-dehydrogenase activity"/>
    <property type="evidence" value="ECO:0007669"/>
    <property type="project" value="UniProtKB-EC"/>
</dbReference>
<proteinExistence type="predicted"/>
<dbReference type="EC" id="1.1.1.122" evidence="2"/>
<dbReference type="InterPro" id="IPR036812">
    <property type="entry name" value="NAD(P)_OxRdtase_dom_sf"/>
</dbReference>
<dbReference type="PANTHER" id="PTHR42686:SF1">
    <property type="entry name" value="GH17980P-RELATED"/>
    <property type="match status" value="1"/>
</dbReference>
<dbReference type="KEGG" id="chya:V22_27350"/>
<accession>A0A517TAS4</accession>
<dbReference type="PANTHER" id="PTHR42686">
    <property type="entry name" value="GH17980P-RELATED"/>
    <property type="match status" value="1"/>
</dbReference>
<gene>
    <name evidence="2" type="primary">fdh</name>
    <name evidence="2" type="ORF">V22_27350</name>
</gene>
<dbReference type="GO" id="GO:0005829">
    <property type="term" value="C:cytosol"/>
    <property type="evidence" value="ECO:0007669"/>
    <property type="project" value="TreeGrafter"/>
</dbReference>
<sequence>MSIPTRKLGNMDLELPILSFGASSLGQEFRSVKLEEALESVHTALDLGINFIDTSPFYGRGMSEVLLGIALRDVPRDSYLMGTKLGRYDLNHFDFSAKRVEESIDVSLHRLGTDYLDIALCHDIEFVSMQQIVDETIPALQEQKKKGKVRYIGISGYPQKIFRFIANQTDIDCVLSYNQYTLQNTRFADETLPYLKEKGIGAINAGPFSARLLTSAPLPEWLKEPEEVKQAARDATALCQSRDVDIAQLALQFSCANPDITSTVAGSANPSNIRKWAEWLAKPLDQELLAEVLRIFEPVKNVGHLEGLPENN</sequence>
<organism evidence="2 3">
    <name type="scientific">Calycomorphotria hydatis</name>
    <dbReference type="NCBI Taxonomy" id="2528027"/>
    <lineage>
        <taxon>Bacteria</taxon>
        <taxon>Pseudomonadati</taxon>
        <taxon>Planctomycetota</taxon>
        <taxon>Planctomycetia</taxon>
        <taxon>Planctomycetales</taxon>
        <taxon>Planctomycetaceae</taxon>
        <taxon>Calycomorphotria</taxon>
    </lineage>
</organism>
<protein>
    <submittedName>
        <fullName evidence="2">D-threo-aldose 1-dehydrogenase</fullName>
        <ecNumber evidence="2">1.1.1.122</ecNumber>
    </submittedName>
</protein>
<feature type="domain" description="NADP-dependent oxidoreductase" evidence="1">
    <location>
        <begin position="18"/>
        <end position="292"/>
    </location>
</feature>
<keyword evidence="2" id="KW-0560">Oxidoreductase</keyword>
<dbReference type="InterPro" id="IPR023210">
    <property type="entry name" value="NADP_OxRdtase_dom"/>
</dbReference>
<dbReference type="OrthoDB" id="9773828at2"/>
<dbReference type="EMBL" id="CP036316">
    <property type="protein sequence ID" value="QDT65481.1"/>
    <property type="molecule type" value="Genomic_DNA"/>
</dbReference>
<name>A0A517TAS4_9PLAN</name>
<reference evidence="2 3" key="1">
    <citation type="submission" date="2019-02" db="EMBL/GenBank/DDBJ databases">
        <title>Deep-cultivation of Planctomycetes and their phenomic and genomic characterization uncovers novel biology.</title>
        <authorList>
            <person name="Wiegand S."/>
            <person name="Jogler M."/>
            <person name="Boedeker C."/>
            <person name="Pinto D."/>
            <person name="Vollmers J."/>
            <person name="Rivas-Marin E."/>
            <person name="Kohn T."/>
            <person name="Peeters S.H."/>
            <person name="Heuer A."/>
            <person name="Rast P."/>
            <person name="Oberbeckmann S."/>
            <person name="Bunk B."/>
            <person name="Jeske O."/>
            <person name="Meyerdierks A."/>
            <person name="Storesund J.E."/>
            <person name="Kallscheuer N."/>
            <person name="Luecker S."/>
            <person name="Lage O.M."/>
            <person name="Pohl T."/>
            <person name="Merkel B.J."/>
            <person name="Hornburger P."/>
            <person name="Mueller R.-W."/>
            <person name="Bruemmer F."/>
            <person name="Labrenz M."/>
            <person name="Spormann A.M."/>
            <person name="Op den Camp H."/>
            <person name="Overmann J."/>
            <person name="Amann R."/>
            <person name="Jetten M.S.M."/>
            <person name="Mascher T."/>
            <person name="Medema M.H."/>
            <person name="Devos D.P."/>
            <person name="Kaster A.-K."/>
            <person name="Ovreas L."/>
            <person name="Rohde M."/>
            <person name="Galperin M.Y."/>
            <person name="Jogler C."/>
        </authorList>
    </citation>
    <scope>NUCLEOTIDE SEQUENCE [LARGE SCALE GENOMIC DNA]</scope>
    <source>
        <strain evidence="2 3">V22</strain>
    </source>
</reference>
<evidence type="ECO:0000313" key="3">
    <source>
        <dbReference type="Proteomes" id="UP000319976"/>
    </source>
</evidence>
<dbReference type="CDD" id="cd19163">
    <property type="entry name" value="AKR_galDH"/>
    <property type="match status" value="1"/>
</dbReference>
<dbReference type="Pfam" id="PF00248">
    <property type="entry name" value="Aldo_ket_red"/>
    <property type="match status" value="1"/>
</dbReference>
<dbReference type="SUPFAM" id="SSF51430">
    <property type="entry name" value="NAD(P)-linked oxidoreductase"/>
    <property type="match status" value="1"/>
</dbReference>
<dbReference type="Gene3D" id="3.20.20.100">
    <property type="entry name" value="NADP-dependent oxidoreductase domain"/>
    <property type="match status" value="1"/>
</dbReference>
<keyword evidence="3" id="KW-1185">Reference proteome</keyword>
<dbReference type="InterPro" id="IPR020471">
    <property type="entry name" value="AKR"/>
</dbReference>
<dbReference type="InterPro" id="IPR044479">
    <property type="entry name" value="LGALDH-like"/>
</dbReference>
<dbReference type="Proteomes" id="UP000319976">
    <property type="component" value="Chromosome"/>
</dbReference>
<evidence type="ECO:0000313" key="2">
    <source>
        <dbReference type="EMBL" id="QDT65481.1"/>
    </source>
</evidence>
<evidence type="ECO:0000259" key="1">
    <source>
        <dbReference type="Pfam" id="PF00248"/>
    </source>
</evidence>